<keyword evidence="2" id="KW-1185">Reference proteome</keyword>
<organism evidence="1 2">
    <name type="scientific">Filobacillus milosensis</name>
    <dbReference type="NCBI Taxonomy" id="94137"/>
    <lineage>
        <taxon>Bacteria</taxon>
        <taxon>Bacillati</taxon>
        <taxon>Bacillota</taxon>
        <taxon>Bacilli</taxon>
        <taxon>Bacillales</taxon>
        <taxon>Bacillaceae</taxon>
        <taxon>Filobacillus</taxon>
    </lineage>
</organism>
<reference evidence="1 2" key="1">
    <citation type="submission" date="2019-03" db="EMBL/GenBank/DDBJ databases">
        <authorList>
            <person name="He R.-H."/>
        </authorList>
    </citation>
    <scope>NUCLEOTIDE SEQUENCE [LARGE SCALE GENOMIC DNA]</scope>
    <source>
        <strain evidence="2">SH 714</strain>
    </source>
</reference>
<evidence type="ECO:0000313" key="1">
    <source>
        <dbReference type="EMBL" id="TFB14092.1"/>
    </source>
</evidence>
<name>A0A4Y8IDM8_9BACI</name>
<protein>
    <submittedName>
        <fullName evidence="1">Amino acid ABC transporter permease</fullName>
    </submittedName>
</protein>
<comment type="caution">
    <text evidence="1">The sequence shown here is derived from an EMBL/GenBank/DDBJ whole genome shotgun (WGS) entry which is preliminary data.</text>
</comment>
<accession>A0A4Y8IDM8</accession>
<dbReference type="AlphaFoldDB" id="A0A4Y8IDM8"/>
<gene>
    <name evidence="1" type="ORF">E3U55_14335</name>
</gene>
<sequence length="31" mass="3430">MKLSPPFPLVHTVRATFTAYGVPTNSIHSFL</sequence>
<evidence type="ECO:0000313" key="2">
    <source>
        <dbReference type="Proteomes" id="UP000297975"/>
    </source>
</evidence>
<feature type="non-terminal residue" evidence="1">
    <location>
        <position position="31"/>
    </location>
</feature>
<proteinExistence type="predicted"/>
<dbReference type="Proteomes" id="UP000297975">
    <property type="component" value="Unassembled WGS sequence"/>
</dbReference>
<dbReference type="EMBL" id="SOPW01000019">
    <property type="protein sequence ID" value="TFB14092.1"/>
    <property type="molecule type" value="Genomic_DNA"/>
</dbReference>